<dbReference type="Gene3D" id="3.30.590.10">
    <property type="entry name" value="Glutamine synthetase/guanido kinase, catalytic domain"/>
    <property type="match status" value="1"/>
</dbReference>
<dbReference type="CDD" id="cd07930">
    <property type="entry name" value="bacterial_phosphagen_kinase"/>
    <property type="match status" value="1"/>
</dbReference>
<accession>A0A1M5V5K1</accession>
<dbReference type="PANTHER" id="PTHR11547:SF38">
    <property type="entry name" value="ARGININE KINASE 1-RELATED"/>
    <property type="match status" value="1"/>
</dbReference>
<comment type="function">
    <text evidence="6">Catalyzes the specific phosphorylation of arginine residues in proteins.</text>
</comment>
<feature type="binding site" evidence="6 7">
    <location>
        <position position="116"/>
    </location>
    <ligand>
        <name>ATP</name>
        <dbReference type="ChEBI" id="CHEBI:30616"/>
    </ligand>
</feature>
<protein>
    <recommendedName>
        <fullName evidence="6">Protein-arginine kinase</fullName>
        <ecNumber evidence="6">2.7.14.1</ecNumber>
    </recommendedName>
</protein>
<dbReference type="GO" id="GO:0046314">
    <property type="term" value="P:phosphocreatine biosynthetic process"/>
    <property type="evidence" value="ECO:0007669"/>
    <property type="project" value="InterPro"/>
</dbReference>
<name>A0A1M5V5K1_9FIRM</name>
<evidence type="ECO:0000259" key="9">
    <source>
        <dbReference type="PROSITE" id="PS51510"/>
    </source>
</evidence>
<dbReference type="SUPFAM" id="SSF55931">
    <property type="entry name" value="Glutamine synthetase/guanido kinase"/>
    <property type="match status" value="1"/>
</dbReference>
<dbReference type="Proteomes" id="UP000183967">
    <property type="component" value="Unassembled WGS sequence"/>
</dbReference>
<evidence type="ECO:0000256" key="5">
    <source>
        <dbReference type="ARBA" id="ARBA00051816"/>
    </source>
</evidence>
<dbReference type="PANTHER" id="PTHR11547">
    <property type="entry name" value="ARGININE OR CREATINE KINASE"/>
    <property type="match status" value="1"/>
</dbReference>
<evidence type="ECO:0000256" key="8">
    <source>
        <dbReference type="RuleBase" id="RU000505"/>
    </source>
</evidence>
<dbReference type="RefSeq" id="WP_073197016.1">
    <property type="nucleotide sequence ID" value="NZ_FQXO01000049.1"/>
</dbReference>
<keyword evidence="6" id="KW-0021">Allosteric enzyme</keyword>
<dbReference type="EMBL" id="FQXO01000049">
    <property type="protein sequence ID" value="SHH70223.1"/>
    <property type="molecule type" value="Genomic_DNA"/>
</dbReference>
<dbReference type="GO" id="GO:0004111">
    <property type="term" value="F:creatine kinase activity"/>
    <property type="evidence" value="ECO:0007669"/>
    <property type="project" value="InterPro"/>
</dbReference>
<evidence type="ECO:0000313" key="11">
    <source>
        <dbReference type="Proteomes" id="UP000183967"/>
    </source>
</evidence>
<dbReference type="PROSITE" id="PS00112">
    <property type="entry name" value="PHOSPHAGEN_KINASE"/>
    <property type="match status" value="1"/>
</dbReference>
<dbReference type="FunFam" id="3.30.590.10:FF:000007">
    <property type="entry name" value="Protein-arginine kinase"/>
    <property type="match status" value="1"/>
</dbReference>
<dbReference type="PROSITE" id="PS51510">
    <property type="entry name" value="PHOSPHAGEN_KINASE_C"/>
    <property type="match status" value="1"/>
</dbReference>
<dbReference type="GO" id="GO:1990424">
    <property type="term" value="F:protein arginine kinase activity"/>
    <property type="evidence" value="ECO:0007669"/>
    <property type="project" value="UniProtKB-EC"/>
</dbReference>
<evidence type="ECO:0000256" key="7">
    <source>
        <dbReference type="PROSITE-ProRule" id="PRU00843"/>
    </source>
</evidence>
<gene>
    <name evidence="6" type="primary">mcsB</name>
    <name evidence="10" type="ORF">SAMN02745135_01741</name>
</gene>
<evidence type="ECO:0000256" key="4">
    <source>
        <dbReference type="ARBA" id="ARBA00022840"/>
    </source>
</evidence>
<feature type="binding site" evidence="6 7">
    <location>
        <begin position="167"/>
        <end position="171"/>
    </location>
    <ligand>
        <name>ATP</name>
        <dbReference type="ChEBI" id="CHEBI:30616"/>
    </ligand>
</feature>
<dbReference type="Pfam" id="PF00217">
    <property type="entry name" value="ATP-gua_Ptrans"/>
    <property type="match status" value="1"/>
</dbReference>
<evidence type="ECO:0000256" key="2">
    <source>
        <dbReference type="ARBA" id="ARBA00022741"/>
    </source>
</evidence>
<evidence type="ECO:0000313" key="10">
    <source>
        <dbReference type="EMBL" id="SHH70223.1"/>
    </source>
</evidence>
<dbReference type="InterPro" id="IPR014746">
    <property type="entry name" value="Gln_synth/guanido_kin_cat_dom"/>
</dbReference>
<comment type="catalytic activity">
    <reaction evidence="5 6">
        <text>L-arginyl-[protein] + ATP = N(omega)-phospho-L-arginyl-[protein] + ADP + H(+)</text>
        <dbReference type="Rhea" id="RHEA:43384"/>
        <dbReference type="Rhea" id="RHEA-COMP:10532"/>
        <dbReference type="Rhea" id="RHEA-COMP:10533"/>
        <dbReference type="ChEBI" id="CHEBI:15378"/>
        <dbReference type="ChEBI" id="CHEBI:29965"/>
        <dbReference type="ChEBI" id="CHEBI:30616"/>
        <dbReference type="ChEBI" id="CHEBI:83226"/>
        <dbReference type="ChEBI" id="CHEBI:456216"/>
        <dbReference type="EC" id="2.7.14.1"/>
    </reaction>
</comment>
<dbReference type="OrthoDB" id="9791353at2"/>
<feature type="domain" description="Phosphagen kinase C-terminal" evidence="9">
    <location>
        <begin position="14"/>
        <end position="245"/>
    </location>
</feature>
<sequence>MVKWLKGNNKPKDIVVSTRIRLARNIEDFLFPEIMTIESANEVINRVRDSIIEGNTILSREFDFFRTKEISPLDRQVFVEKHIISPGLISNPEKSAFLLRKDEKVTVMINEEDHIRIQVLLPGLELEEGWDLCSKIDDIIEENVKYAFDEKLGYLTSCPTNVGTGMRASVMLHLPSLVMTGHINKVLQAVTQVGLTVRGLYGEGTDALGNLFQISNQTTLGETEEEIIEKLKKIVLQIIDHEKESRQRLMNLKRIEVEDRIYRSLGILKNSRIITSKESMKLLSDVRMGIEMGIINDIDLEKINNLMILSQPASIQKYSGRGLNARERDIKRAEMIREYLK</sequence>
<feature type="short sequence motif" description="RDXXRA motif of the pArg binding pocket involved in allosteric regulation" evidence="6">
    <location>
        <begin position="328"/>
        <end position="333"/>
    </location>
</feature>
<evidence type="ECO:0000256" key="3">
    <source>
        <dbReference type="ARBA" id="ARBA00022777"/>
    </source>
</evidence>
<reference evidence="11" key="1">
    <citation type="submission" date="2016-11" db="EMBL/GenBank/DDBJ databases">
        <authorList>
            <person name="Varghese N."/>
            <person name="Submissions S."/>
        </authorList>
    </citation>
    <scope>NUCLEOTIDE SEQUENCE [LARGE SCALE GENOMIC DNA]</scope>
    <source>
        <strain evidence="11">DSM 13643</strain>
    </source>
</reference>
<keyword evidence="11" id="KW-1185">Reference proteome</keyword>
<keyword evidence="4 6" id="KW-0067">ATP-binding</keyword>
<dbReference type="InterPro" id="IPR023660">
    <property type="entry name" value="Arg_Kinase"/>
</dbReference>
<feature type="binding site" evidence="6 7">
    <location>
        <begin position="17"/>
        <end position="21"/>
    </location>
    <ligand>
        <name>ATP</name>
        <dbReference type="ChEBI" id="CHEBI:30616"/>
    </ligand>
</feature>
<keyword evidence="3 6" id="KW-0418">Kinase</keyword>
<dbReference type="GO" id="GO:0005524">
    <property type="term" value="F:ATP binding"/>
    <property type="evidence" value="ECO:0007669"/>
    <property type="project" value="UniProtKB-UniRule"/>
</dbReference>
<comment type="activity regulation">
    <text evidence="6">Appears to be allosterically activated by the binding of pArg-containing polypeptides to the pArg-binding pocket localized in the C-terminal domain of McsB.</text>
</comment>
<comment type="similarity">
    <text evidence="6 7 8">Belongs to the ATP:guanido phosphotransferase family.</text>
</comment>
<dbReference type="NCBIfam" id="NF002194">
    <property type="entry name" value="PRK01059.1-4"/>
    <property type="match status" value="1"/>
</dbReference>
<dbReference type="InterPro" id="IPR022415">
    <property type="entry name" value="ATP-guanido_PTrfase_AS"/>
</dbReference>
<dbReference type="GO" id="GO:0005615">
    <property type="term" value="C:extracellular space"/>
    <property type="evidence" value="ECO:0007669"/>
    <property type="project" value="TreeGrafter"/>
</dbReference>
<proteinExistence type="inferred from homology"/>
<dbReference type="HAMAP" id="MF_00602">
    <property type="entry name" value="Prot_Arg_kinase"/>
    <property type="match status" value="1"/>
</dbReference>
<dbReference type="InterPro" id="IPR022414">
    <property type="entry name" value="ATP-guanido_PTrfase_cat"/>
</dbReference>
<feature type="binding site" evidence="6 7">
    <location>
        <begin position="198"/>
        <end position="203"/>
    </location>
    <ligand>
        <name>ATP</name>
        <dbReference type="ChEBI" id="CHEBI:30616"/>
    </ligand>
</feature>
<organism evidence="10 11">
    <name type="scientific">Caloranaerobacter azorensis DSM 13643</name>
    <dbReference type="NCBI Taxonomy" id="1121264"/>
    <lineage>
        <taxon>Bacteria</taxon>
        <taxon>Bacillati</taxon>
        <taxon>Bacillota</taxon>
        <taxon>Tissierellia</taxon>
        <taxon>Tissierellales</taxon>
        <taxon>Thermohalobacteraceae</taxon>
        <taxon>Caloranaerobacter</taxon>
    </lineage>
</organism>
<keyword evidence="2 6" id="KW-0547">Nucleotide-binding</keyword>
<keyword evidence="1 6" id="KW-0808">Transferase</keyword>
<dbReference type="InterPro" id="IPR000749">
    <property type="entry name" value="ATP-guanido_PTrfase"/>
</dbReference>
<evidence type="ECO:0000256" key="6">
    <source>
        <dbReference type="HAMAP-Rule" id="MF_00602"/>
    </source>
</evidence>
<evidence type="ECO:0000256" key="1">
    <source>
        <dbReference type="ARBA" id="ARBA00022679"/>
    </source>
</evidence>
<feature type="binding site" evidence="6 7">
    <location>
        <position position="82"/>
    </location>
    <ligand>
        <name>ATP</name>
        <dbReference type="ChEBI" id="CHEBI:30616"/>
    </ligand>
</feature>
<dbReference type="EC" id="2.7.14.1" evidence="6"/>
<dbReference type="AlphaFoldDB" id="A0A1M5V5K1"/>